<dbReference type="GO" id="GO:0005634">
    <property type="term" value="C:nucleus"/>
    <property type="evidence" value="ECO:0007669"/>
    <property type="project" value="UniProtKB-SubCell"/>
</dbReference>
<dbReference type="PANTHER" id="PTHR13620">
    <property type="entry name" value="3-5 EXONUCLEASE"/>
    <property type="match status" value="1"/>
</dbReference>
<evidence type="ECO:0000256" key="9">
    <source>
        <dbReference type="ARBA" id="ARBA00042761"/>
    </source>
</evidence>
<keyword evidence="13" id="KW-1185">Reference proteome</keyword>
<evidence type="ECO:0000256" key="1">
    <source>
        <dbReference type="ARBA" id="ARBA00004123"/>
    </source>
</evidence>
<evidence type="ECO:0000256" key="6">
    <source>
        <dbReference type="ARBA" id="ARBA00022842"/>
    </source>
</evidence>
<feature type="region of interest" description="Disordered" evidence="10">
    <location>
        <begin position="304"/>
        <end position="325"/>
    </location>
</feature>
<keyword evidence="4" id="KW-0378">Hydrolase</keyword>
<dbReference type="EMBL" id="CAJVPJ010001075">
    <property type="protein sequence ID" value="CAG8574228.1"/>
    <property type="molecule type" value="Genomic_DNA"/>
</dbReference>
<organism evidence="12 13">
    <name type="scientific">Paraglomus occultum</name>
    <dbReference type="NCBI Taxonomy" id="144539"/>
    <lineage>
        <taxon>Eukaryota</taxon>
        <taxon>Fungi</taxon>
        <taxon>Fungi incertae sedis</taxon>
        <taxon>Mucoromycota</taxon>
        <taxon>Glomeromycotina</taxon>
        <taxon>Glomeromycetes</taxon>
        <taxon>Paraglomerales</taxon>
        <taxon>Paraglomeraceae</taxon>
        <taxon>Paraglomus</taxon>
    </lineage>
</organism>
<evidence type="ECO:0000256" key="10">
    <source>
        <dbReference type="SAM" id="MobiDB-lite"/>
    </source>
</evidence>
<dbReference type="GO" id="GO:0046872">
    <property type="term" value="F:metal ion binding"/>
    <property type="evidence" value="ECO:0007669"/>
    <property type="project" value="UniProtKB-KW"/>
</dbReference>
<feature type="compositionally biased region" description="Low complexity" evidence="10">
    <location>
        <begin position="309"/>
        <end position="318"/>
    </location>
</feature>
<keyword evidence="3" id="KW-0479">Metal-binding</keyword>
<evidence type="ECO:0000256" key="8">
    <source>
        <dbReference type="ARBA" id="ARBA00040531"/>
    </source>
</evidence>
<evidence type="ECO:0000256" key="5">
    <source>
        <dbReference type="ARBA" id="ARBA00022839"/>
    </source>
</evidence>
<keyword evidence="2" id="KW-0540">Nuclease</keyword>
<evidence type="ECO:0000313" key="13">
    <source>
        <dbReference type="Proteomes" id="UP000789572"/>
    </source>
</evidence>
<proteinExistence type="predicted"/>
<keyword evidence="5" id="KW-0269">Exonuclease</keyword>
<dbReference type="PANTHER" id="PTHR13620:SF109">
    <property type="entry name" value="3'-5' EXONUCLEASE"/>
    <property type="match status" value="1"/>
</dbReference>
<dbReference type="Gene3D" id="3.30.420.10">
    <property type="entry name" value="Ribonuclease H-like superfamily/Ribonuclease H"/>
    <property type="match status" value="1"/>
</dbReference>
<dbReference type="AlphaFoldDB" id="A0A9N9FZK7"/>
<evidence type="ECO:0000256" key="4">
    <source>
        <dbReference type="ARBA" id="ARBA00022801"/>
    </source>
</evidence>
<keyword evidence="6" id="KW-0460">Magnesium</keyword>
<evidence type="ECO:0000313" key="12">
    <source>
        <dbReference type="EMBL" id="CAG8574228.1"/>
    </source>
</evidence>
<dbReference type="InterPro" id="IPR012337">
    <property type="entry name" value="RNaseH-like_sf"/>
</dbReference>
<dbReference type="OrthoDB" id="1920326at2759"/>
<gene>
    <name evidence="12" type="ORF">POCULU_LOCUS6151</name>
</gene>
<dbReference type="GO" id="GO:0008408">
    <property type="term" value="F:3'-5' exonuclease activity"/>
    <property type="evidence" value="ECO:0007669"/>
    <property type="project" value="InterPro"/>
</dbReference>
<sequence>MTYSFPVLFADSSKKISSIVQELDKAKIPKFQTEPPVYQIATRSSVAACFGVLQRNSTWPVAYVGFDTETTVKRLVHPRVVSMIQIATAEFCLLFQVYRITRGDATIFPTGLQKLLNDPNILKVGVNARGDAKWLKESYGIEMNGIVDLDRMAKEKGIHAKSLAELALMFTDNGLELNKTDKIIDWDFDAVCLDDEIVQYVACDAFVALRIYENMLVDKRNPNYKSWEERYPMTLEEEESELYTIFKRHNMKGTVTKIGKLVNSGQSSYSRWQKTKPETLERRQAIGTAIKHFLSDGRLILAKNDEPGDSAGPGSDSAGPGGDPVDLGDSADFIDTLDEKDFLQLRVKFPGVALSTILELPEAEGFLTEKGFDEKAVYFIKWLSPHLHKTLRKKMMINLCKTTRLMEFDLDEEQCKLYVTDMIQKMVEFDAFKSFSDNHTFEFNPVWVEELERIYEKCVK</sequence>
<dbReference type="SUPFAM" id="SSF53098">
    <property type="entry name" value="Ribonuclease H-like"/>
    <property type="match status" value="1"/>
</dbReference>
<evidence type="ECO:0000256" key="2">
    <source>
        <dbReference type="ARBA" id="ARBA00022722"/>
    </source>
</evidence>
<comment type="subcellular location">
    <subcellularLocation>
        <location evidence="1">Nucleus</location>
    </subcellularLocation>
</comment>
<dbReference type="InterPro" id="IPR051132">
    <property type="entry name" value="3-5_Exonuclease_domain"/>
</dbReference>
<dbReference type="CDD" id="cd06141">
    <property type="entry name" value="WRN_exo"/>
    <property type="match status" value="1"/>
</dbReference>
<dbReference type="Pfam" id="PF01612">
    <property type="entry name" value="DNA_pol_A_exo1"/>
    <property type="match status" value="1"/>
</dbReference>
<evidence type="ECO:0000256" key="3">
    <source>
        <dbReference type="ARBA" id="ARBA00022723"/>
    </source>
</evidence>
<evidence type="ECO:0000256" key="7">
    <source>
        <dbReference type="ARBA" id="ARBA00023242"/>
    </source>
</evidence>
<dbReference type="SMART" id="SM00474">
    <property type="entry name" value="35EXOc"/>
    <property type="match status" value="1"/>
</dbReference>
<dbReference type="GO" id="GO:0003676">
    <property type="term" value="F:nucleic acid binding"/>
    <property type="evidence" value="ECO:0007669"/>
    <property type="project" value="InterPro"/>
</dbReference>
<evidence type="ECO:0000259" key="11">
    <source>
        <dbReference type="SMART" id="SM00474"/>
    </source>
</evidence>
<dbReference type="InterPro" id="IPR036397">
    <property type="entry name" value="RNaseH_sf"/>
</dbReference>
<dbReference type="Proteomes" id="UP000789572">
    <property type="component" value="Unassembled WGS sequence"/>
</dbReference>
<comment type="caution">
    <text evidence="12">The sequence shown here is derived from an EMBL/GenBank/DDBJ whole genome shotgun (WGS) entry which is preliminary data.</text>
</comment>
<dbReference type="GO" id="GO:0006139">
    <property type="term" value="P:nucleobase-containing compound metabolic process"/>
    <property type="evidence" value="ECO:0007669"/>
    <property type="project" value="InterPro"/>
</dbReference>
<accession>A0A9N9FZK7</accession>
<name>A0A9N9FZK7_9GLOM</name>
<protein>
    <recommendedName>
        <fullName evidence="8">3'-5' exonuclease</fullName>
    </recommendedName>
    <alternativeName>
        <fullName evidence="9">Werner Syndrome-like exonuclease</fullName>
    </alternativeName>
</protein>
<dbReference type="InterPro" id="IPR002562">
    <property type="entry name" value="3'-5'_exonuclease_dom"/>
</dbReference>
<keyword evidence="7" id="KW-0539">Nucleus</keyword>
<reference evidence="12" key="1">
    <citation type="submission" date="2021-06" db="EMBL/GenBank/DDBJ databases">
        <authorList>
            <person name="Kallberg Y."/>
            <person name="Tangrot J."/>
            <person name="Rosling A."/>
        </authorList>
    </citation>
    <scope>NUCLEOTIDE SEQUENCE</scope>
    <source>
        <strain evidence="12">IA702</strain>
    </source>
</reference>
<feature type="domain" description="3'-5' exonuclease" evidence="11">
    <location>
        <begin position="37"/>
        <end position="220"/>
    </location>
</feature>